<organism evidence="2 3">
    <name type="scientific">Rhodococcoides kroppenstedtii</name>
    <dbReference type="NCBI Taxonomy" id="293050"/>
    <lineage>
        <taxon>Bacteria</taxon>
        <taxon>Bacillati</taxon>
        <taxon>Actinomycetota</taxon>
        <taxon>Actinomycetes</taxon>
        <taxon>Mycobacteriales</taxon>
        <taxon>Nocardiaceae</taxon>
        <taxon>Rhodococcoides</taxon>
    </lineage>
</organism>
<dbReference type="PANTHER" id="PTHR47129:SF1">
    <property type="entry name" value="NMRA-LIKE DOMAIN-CONTAINING PROTEIN"/>
    <property type="match status" value="1"/>
</dbReference>
<dbReference type="Gene3D" id="3.90.25.10">
    <property type="entry name" value="UDP-galactose 4-epimerase, domain 1"/>
    <property type="match status" value="1"/>
</dbReference>
<dbReference type="InterPro" id="IPR008030">
    <property type="entry name" value="NmrA-like"/>
</dbReference>
<dbReference type="InterPro" id="IPR052718">
    <property type="entry name" value="NmrA-type_oxidoreductase"/>
</dbReference>
<dbReference type="PANTHER" id="PTHR47129">
    <property type="entry name" value="QUINONE OXIDOREDUCTASE 2"/>
    <property type="match status" value="1"/>
</dbReference>
<feature type="domain" description="NmrA-like" evidence="1">
    <location>
        <begin position="3"/>
        <end position="236"/>
    </location>
</feature>
<name>A0A1I0TSL8_9NOCA</name>
<gene>
    <name evidence="2" type="ORF">SAMN05444374_10950</name>
</gene>
<sequence length="290" mass="29226">MTVIAVTGATGQFGAAAVRTLLARGVAADSVVAVVRNADRAADLAAQGVTVRVADYTDPGALRTALDGVNRLLLVSGSEVGQREAQHRNVIAAAEAAGVSLIAYTSLLKADTSTIGLAPEHVATERMLADSPVAAVVLRNTWYWENYASSIESAAQSGVLLGSGDDGRIAGAARADLAEAAALVISAPDGSADVKDGTMLELAGPAVTYSELADAIARVSGAEVAYRNVTSSEHAEVLTGAGLPAPVVDLLLNADAGIARGDLFSDSDDLARVLGRAPLTAAEALQAAVG</sequence>
<evidence type="ECO:0000259" key="1">
    <source>
        <dbReference type="Pfam" id="PF05368"/>
    </source>
</evidence>
<dbReference type="OrthoDB" id="5510591at2"/>
<dbReference type="GeneID" id="85486318"/>
<dbReference type="RefSeq" id="WP_068363389.1">
    <property type="nucleotide sequence ID" value="NZ_FOJN01000009.1"/>
</dbReference>
<dbReference type="EMBL" id="FOJN01000009">
    <property type="protein sequence ID" value="SFA54583.1"/>
    <property type="molecule type" value="Genomic_DNA"/>
</dbReference>
<dbReference type="AlphaFoldDB" id="A0A1I0TSL8"/>
<protein>
    <submittedName>
        <fullName evidence="2">NAD(P)H dehydrogenase (Quinone)</fullName>
    </submittedName>
</protein>
<dbReference type="Pfam" id="PF05368">
    <property type="entry name" value="NmrA"/>
    <property type="match status" value="1"/>
</dbReference>
<dbReference type="Proteomes" id="UP000182054">
    <property type="component" value="Unassembled WGS sequence"/>
</dbReference>
<evidence type="ECO:0000313" key="3">
    <source>
        <dbReference type="Proteomes" id="UP000182054"/>
    </source>
</evidence>
<proteinExistence type="predicted"/>
<dbReference type="Gene3D" id="3.40.50.720">
    <property type="entry name" value="NAD(P)-binding Rossmann-like Domain"/>
    <property type="match status" value="1"/>
</dbReference>
<accession>A0A1I0TSL8</accession>
<dbReference type="SUPFAM" id="SSF51735">
    <property type="entry name" value="NAD(P)-binding Rossmann-fold domains"/>
    <property type="match status" value="1"/>
</dbReference>
<reference evidence="2 3" key="1">
    <citation type="submission" date="2016-10" db="EMBL/GenBank/DDBJ databases">
        <authorList>
            <person name="de Groot N.N."/>
        </authorList>
    </citation>
    <scope>NUCLEOTIDE SEQUENCE [LARGE SCALE GENOMIC DNA]</scope>
    <source>
        <strain evidence="2 3">DSM 44908</strain>
    </source>
</reference>
<evidence type="ECO:0000313" key="2">
    <source>
        <dbReference type="EMBL" id="SFA54583.1"/>
    </source>
</evidence>
<dbReference type="InterPro" id="IPR036291">
    <property type="entry name" value="NAD(P)-bd_dom_sf"/>
</dbReference>